<protein>
    <submittedName>
        <fullName evidence="2">Putative ovule protein</fullName>
    </submittedName>
</protein>
<evidence type="ECO:0000256" key="1">
    <source>
        <dbReference type="SAM" id="MobiDB-lite"/>
    </source>
</evidence>
<feature type="compositionally biased region" description="Basic residues" evidence="1">
    <location>
        <begin position="53"/>
        <end position="64"/>
    </location>
</feature>
<accession>A0A0V0GL17</accession>
<name>A0A0V0GL17_SOLCH</name>
<dbReference type="AlphaFoldDB" id="A0A0V0GL17"/>
<proteinExistence type="predicted"/>
<feature type="region of interest" description="Disordered" evidence="1">
    <location>
        <begin position="53"/>
        <end position="77"/>
    </location>
</feature>
<reference evidence="2" key="1">
    <citation type="submission" date="2015-12" db="EMBL/GenBank/DDBJ databases">
        <title>Gene expression during late stages of embryo sac development: a critical building block for successful pollen-pistil interactions.</title>
        <authorList>
            <person name="Liu Y."/>
            <person name="Joly V."/>
            <person name="Sabar M."/>
            <person name="Matton D.P."/>
        </authorList>
    </citation>
    <scope>NUCLEOTIDE SEQUENCE</scope>
</reference>
<dbReference type="EMBL" id="GEDG01036227">
    <property type="protein sequence ID" value="JAP08812.1"/>
    <property type="molecule type" value="Transcribed_RNA"/>
</dbReference>
<organism evidence="2">
    <name type="scientific">Solanum chacoense</name>
    <name type="common">Chaco potato</name>
    <dbReference type="NCBI Taxonomy" id="4108"/>
    <lineage>
        <taxon>Eukaryota</taxon>
        <taxon>Viridiplantae</taxon>
        <taxon>Streptophyta</taxon>
        <taxon>Embryophyta</taxon>
        <taxon>Tracheophyta</taxon>
        <taxon>Spermatophyta</taxon>
        <taxon>Magnoliopsida</taxon>
        <taxon>eudicotyledons</taxon>
        <taxon>Gunneridae</taxon>
        <taxon>Pentapetalae</taxon>
        <taxon>asterids</taxon>
        <taxon>lamiids</taxon>
        <taxon>Solanales</taxon>
        <taxon>Solanaceae</taxon>
        <taxon>Solanoideae</taxon>
        <taxon>Solaneae</taxon>
        <taxon>Solanum</taxon>
    </lineage>
</organism>
<evidence type="ECO:0000313" key="2">
    <source>
        <dbReference type="EMBL" id="JAP08812.1"/>
    </source>
</evidence>
<sequence>MGSLVVGPSPGRQVSLNNISENAEVLSKPLQSLNHCSALSLACLCGQWEQQKIKPHPTRLKPRSGKPLDCKERSSSS</sequence>
<feature type="compositionally biased region" description="Basic and acidic residues" evidence="1">
    <location>
        <begin position="66"/>
        <end position="77"/>
    </location>
</feature>